<dbReference type="PANTHER" id="PTHR31609:SF1">
    <property type="entry name" value="CARBOHYDRATE DEACETYLASE"/>
    <property type="match status" value="1"/>
</dbReference>
<comment type="caution">
    <text evidence="6">The sequence shown here is derived from an EMBL/GenBank/DDBJ whole genome shotgun (WGS) entry which is preliminary data.</text>
</comment>
<dbReference type="InterPro" id="IPR006879">
    <property type="entry name" value="YdjC-like"/>
</dbReference>
<dbReference type="InterPro" id="IPR011330">
    <property type="entry name" value="Glyco_hydro/deAcase_b/a-brl"/>
</dbReference>
<dbReference type="Pfam" id="PF04794">
    <property type="entry name" value="YdjC"/>
    <property type="match status" value="1"/>
</dbReference>
<evidence type="ECO:0000313" key="6">
    <source>
        <dbReference type="EMBL" id="MCP1110435.1"/>
    </source>
</evidence>
<dbReference type="RefSeq" id="WP_262069315.1">
    <property type="nucleotide sequence ID" value="NZ_JAMXOC010000013.1"/>
</dbReference>
<keyword evidence="2" id="KW-0479">Metal-binding</keyword>
<dbReference type="Proteomes" id="UP001523565">
    <property type="component" value="Unassembled WGS sequence"/>
</dbReference>
<evidence type="ECO:0000256" key="5">
    <source>
        <dbReference type="ARBA" id="ARBA00023277"/>
    </source>
</evidence>
<accession>A0ABT1EIA7</accession>
<comment type="cofactor">
    <cofactor evidence="1">
        <name>Mg(2+)</name>
        <dbReference type="ChEBI" id="CHEBI:18420"/>
    </cofactor>
</comment>
<evidence type="ECO:0000313" key="7">
    <source>
        <dbReference type="Proteomes" id="UP001523565"/>
    </source>
</evidence>
<evidence type="ECO:0000256" key="3">
    <source>
        <dbReference type="ARBA" id="ARBA00022801"/>
    </source>
</evidence>
<keyword evidence="5" id="KW-0119">Carbohydrate metabolism</keyword>
<keyword evidence="7" id="KW-1185">Reference proteome</keyword>
<keyword evidence="4" id="KW-0460">Magnesium</keyword>
<gene>
    <name evidence="6" type="ORF">NK118_09250</name>
</gene>
<dbReference type="PANTHER" id="PTHR31609">
    <property type="entry name" value="YDJC DEACETYLASE FAMILY MEMBER"/>
    <property type="match status" value="1"/>
</dbReference>
<keyword evidence="3" id="KW-0378">Hydrolase</keyword>
<reference evidence="6 7" key="1">
    <citation type="journal article" date="2022" name="Genome Biol. Evol.">
        <title>Host diet, physiology and behaviors set the stage for Lachnospiraceae cladogenesis.</title>
        <authorList>
            <person name="Vera-Ponce De Leon A."/>
            <person name="Schneider M."/>
            <person name="Jahnes B.C."/>
            <person name="Sadowski V."/>
            <person name="Camuy-Velez L.A."/>
            <person name="Duan J."/>
            <person name="Sabree Z.L."/>
        </authorList>
    </citation>
    <scope>NUCLEOTIDE SEQUENCE [LARGE SCALE GENOMIC DNA]</scope>
    <source>
        <strain evidence="6 7">PAL227</strain>
    </source>
</reference>
<dbReference type="EMBL" id="JAMZFV010000013">
    <property type="protein sequence ID" value="MCP1110435.1"/>
    <property type="molecule type" value="Genomic_DNA"/>
</dbReference>
<evidence type="ECO:0000256" key="1">
    <source>
        <dbReference type="ARBA" id="ARBA00001946"/>
    </source>
</evidence>
<dbReference type="SUPFAM" id="SSF88713">
    <property type="entry name" value="Glycoside hydrolase/deacetylase"/>
    <property type="match status" value="1"/>
</dbReference>
<name>A0ABT1EIA7_9FIRM</name>
<dbReference type="Gene3D" id="3.20.20.370">
    <property type="entry name" value="Glycoside hydrolase/deacetylase"/>
    <property type="match status" value="1"/>
</dbReference>
<organism evidence="6 7">
    <name type="scientific">Ohessyouella blattaphilus</name>
    <dbReference type="NCBI Taxonomy" id="2949333"/>
    <lineage>
        <taxon>Bacteria</taxon>
        <taxon>Bacillati</taxon>
        <taxon>Bacillota</taxon>
        <taxon>Clostridia</taxon>
        <taxon>Lachnospirales</taxon>
        <taxon>Lachnospiraceae</taxon>
        <taxon>Ohessyouella</taxon>
    </lineage>
</organism>
<evidence type="ECO:0000256" key="2">
    <source>
        <dbReference type="ARBA" id="ARBA00022723"/>
    </source>
</evidence>
<proteinExistence type="predicted"/>
<sequence length="272" mass="30121">MARIDMVARSDDLGSSISANQAIDRVTRAGFIKNVSVMAPGPHVEAAAKLLAGRQDLCFGMHTTLNAEWDKVKWGPVIPLDETSGLVDAKGYFLSNPSMFASTKPAVEAIMREVAAQLEKLHTLGFAIQYLDSHMFPEMVIPGLDEAMEDFAKKKGLIDHMYFYNLPPGFQDFSGGLPAMTEALKTLPNGQYFFVTHPSLDTEEMRMTGNAEVRGEEVAKARAYETEVFSTPELVPMLAAMDCQGLRYDQALPQQRAKVEAFKHMSDYEQES</sequence>
<protein>
    <submittedName>
        <fullName evidence="6">ChbG/HpnK family deacetylase</fullName>
    </submittedName>
</protein>
<evidence type="ECO:0000256" key="4">
    <source>
        <dbReference type="ARBA" id="ARBA00022842"/>
    </source>
</evidence>